<keyword evidence="4" id="KW-1185">Reference proteome</keyword>
<evidence type="ECO:0000313" key="4">
    <source>
        <dbReference type="Proteomes" id="UP000563107"/>
    </source>
</evidence>
<dbReference type="AlphaFoldDB" id="A0A7L3EU85"/>
<feature type="domain" description="Ig-like" evidence="2">
    <location>
        <begin position="9"/>
        <end position="113"/>
    </location>
</feature>
<protein>
    <submittedName>
        <fullName evidence="3">TMIG2 protein</fullName>
    </submittedName>
</protein>
<sequence length="113" mass="12170">VWGATPPSPSTAGALRVSQEPGELQVTAGDTAALRCQVEVAESRRLLLRMEWLRAGGLGLVCATRLAFVTPLPLSPCAPGVRLAWHAPRATLSLPQVRENRSGRYLCRVTLEI</sequence>
<dbReference type="EMBL" id="VZTR01028290">
    <property type="protein sequence ID" value="NXT70570.1"/>
    <property type="molecule type" value="Genomic_DNA"/>
</dbReference>
<feature type="non-terminal residue" evidence="3">
    <location>
        <position position="1"/>
    </location>
</feature>
<dbReference type="PROSITE" id="PS50835">
    <property type="entry name" value="IG_LIKE"/>
    <property type="match status" value="1"/>
</dbReference>
<evidence type="ECO:0000313" key="3">
    <source>
        <dbReference type="EMBL" id="NXT70570.1"/>
    </source>
</evidence>
<dbReference type="InterPro" id="IPR007110">
    <property type="entry name" value="Ig-like_dom"/>
</dbReference>
<name>A0A7L3EU85_9PASS</name>
<dbReference type="SUPFAM" id="SSF48726">
    <property type="entry name" value="Immunoglobulin"/>
    <property type="match status" value="1"/>
</dbReference>
<dbReference type="Gene3D" id="2.60.40.10">
    <property type="entry name" value="Immunoglobulins"/>
    <property type="match status" value="1"/>
</dbReference>
<gene>
    <name evidence="3" type="primary">Tmigd2</name>
    <name evidence="3" type="ORF">CHAFRE_R14423</name>
</gene>
<reference evidence="3 4" key="1">
    <citation type="submission" date="2019-09" db="EMBL/GenBank/DDBJ databases">
        <title>Bird 10,000 Genomes (B10K) Project - Family phase.</title>
        <authorList>
            <person name="Zhang G."/>
        </authorList>
    </citation>
    <scope>NUCLEOTIDE SEQUENCE [LARGE SCALE GENOMIC DNA]</scope>
    <source>
        <strain evidence="3">B10K-DU-012-41</strain>
    </source>
</reference>
<evidence type="ECO:0000256" key="1">
    <source>
        <dbReference type="SAM" id="MobiDB-lite"/>
    </source>
</evidence>
<comment type="caution">
    <text evidence="3">The sequence shown here is derived from an EMBL/GenBank/DDBJ whole genome shotgun (WGS) entry which is preliminary data.</text>
</comment>
<dbReference type="InterPro" id="IPR013783">
    <property type="entry name" value="Ig-like_fold"/>
</dbReference>
<feature type="region of interest" description="Disordered" evidence="1">
    <location>
        <begin position="1"/>
        <end position="21"/>
    </location>
</feature>
<dbReference type="InterPro" id="IPR036179">
    <property type="entry name" value="Ig-like_dom_sf"/>
</dbReference>
<organism evidence="3 4">
    <name type="scientific">Chaetops frenatus</name>
    <name type="common">Rufous rock-jumper</name>
    <dbReference type="NCBI Taxonomy" id="221966"/>
    <lineage>
        <taxon>Eukaryota</taxon>
        <taxon>Metazoa</taxon>
        <taxon>Chordata</taxon>
        <taxon>Craniata</taxon>
        <taxon>Vertebrata</taxon>
        <taxon>Euteleostomi</taxon>
        <taxon>Archelosauria</taxon>
        <taxon>Archosauria</taxon>
        <taxon>Dinosauria</taxon>
        <taxon>Saurischia</taxon>
        <taxon>Theropoda</taxon>
        <taxon>Coelurosauria</taxon>
        <taxon>Aves</taxon>
        <taxon>Neognathae</taxon>
        <taxon>Neoaves</taxon>
        <taxon>Telluraves</taxon>
        <taxon>Australaves</taxon>
        <taxon>Passeriformes</taxon>
        <taxon>Picathartidae</taxon>
        <taxon>Chaetops</taxon>
    </lineage>
</organism>
<proteinExistence type="predicted"/>
<dbReference type="Proteomes" id="UP000563107">
    <property type="component" value="Unassembled WGS sequence"/>
</dbReference>
<feature type="non-terminal residue" evidence="3">
    <location>
        <position position="113"/>
    </location>
</feature>
<accession>A0A7L3EU85</accession>
<evidence type="ECO:0000259" key="2">
    <source>
        <dbReference type="PROSITE" id="PS50835"/>
    </source>
</evidence>